<dbReference type="EC" id="2.7.13.3" evidence="6"/>
<dbReference type="InterPro" id="IPR011712">
    <property type="entry name" value="Sig_transdc_His_kin_sub3_dim/P"/>
</dbReference>
<evidence type="ECO:0000256" key="16">
    <source>
        <dbReference type="ARBA" id="ARBA00023012"/>
    </source>
</evidence>
<keyword evidence="16" id="KW-0902">Two-component regulatory system</keyword>
<evidence type="ECO:0000256" key="15">
    <source>
        <dbReference type="ARBA" id="ARBA00023004"/>
    </source>
</evidence>
<dbReference type="Gene3D" id="3.30.565.10">
    <property type="entry name" value="Histidine kinase-like ATPase, C-terminal domain"/>
    <property type="match status" value="1"/>
</dbReference>
<protein>
    <recommendedName>
        <fullName evidence="7">Oxygen sensor histidine kinase NreB</fullName>
        <ecNumber evidence="6">2.7.13.3</ecNumber>
    </recommendedName>
    <alternativeName>
        <fullName evidence="21">Nitrogen regulation protein B</fullName>
    </alternativeName>
</protein>
<keyword evidence="13 24" id="KW-0808">Transferase</keyword>
<comment type="function">
    <text evidence="20">Member of the two-component regulatory system NreB/NreC involved in the control of dissimilatory nitrate/nitrite reduction in response to oxygen. NreB functions as a direct oxygen sensor histidine kinase which is autophosphorylated, in the absence of oxygen, probably at the conserved histidine residue, and transfers its phosphate group probably to a conserved aspartate residue of NreC. NreB/NreC activates the expression of the nitrate (narGHJI) and nitrite (nir) reductase operons, as well as the putative nitrate transporter gene narT.</text>
</comment>
<comment type="similarity">
    <text evidence="5">Belongs to the ammonia transporter channel (TC 1.A.11.2) family.</text>
</comment>
<comment type="caution">
    <text evidence="24">The sequence shown here is derived from an EMBL/GenBank/DDBJ whole genome shotgun (WGS) entry which is preliminary data.</text>
</comment>
<dbReference type="GO" id="GO:0008519">
    <property type="term" value="F:ammonium channel activity"/>
    <property type="evidence" value="ECO:0007669"/>
    <property type="project" value="InterPro"/>
</dbReference>
<dbReference type="PROSITE" id="PS50109">
    <property type="entry name" value="HIS_KIN"/>
    <property type="match status" value="1"/>
</dbReference>
<evidence type="ECO:0000313" key="24">
    <source>
        <dbReference type="EMBL" id="MBC6000035.1"/>
    </source>
</evidence>
<keyword evidence="8" id="KW-0813">Transport</keyword>
<keyword evidence="10" id="KW-0963">Cytoplasm</keyword>
<feature type="transmembrane region" description="Helical" evidence="22">
    <location>
        <begin position="302"/>
        <end position="324"/>
    </location>
</feature>
<evidence type="ECO:0000256" key="18">
    <source>
        <dbReference type="ARBA" id="ARBA00023136"/>
    </source>
</evidence>
<dbReference type="Pfam" id="PF02518">
    <property type="entry name" value="HATPase_c"/>
    <property type="match status" value="1"/>
</dbReference>
<proteinExistence type="inferred from homology"/>
<keyword evidence="17" id="KW-0411">Iron-sulfur</keyword>
<feature type="transmembrane region" description="Helical" evidence="22">
    <location>
        <begin position="12"/>
        <end position="32"/>
    </location>
</feature>
<dbReference type="Pfam" id="PF00909">
    <property type="entry name" value="Ammonium_transp"/>
    <property type="match status" value="1"/>
</dbReference>
<evidence type="ECO:0000256" key="4">
    <source>
        <dbReference type="ARBA" id="ARBA00004496"/>
    </source>
</evidence>
<dbReference type="Gene3D" id="1.20.5.1930">
    <property type="match status" value="1"/>
</dbReference>
<dbReference type="Proteomes" id="UP000644115">
    <property type="component" value="Unassembled WGS sequence"/>
</dbReference>
<evidence type="ECO:0000256" key="8">
    <source>
        <dbReference type="ARBA" id="ARBA00022448"/>
    </source>
</evidence>
<sequence>MNTLASFTATDTLWMLVCACFVFFMQAGFTCYEAGLVQSKNVISVAIENIFNLTISIVLFSLVGFPMMFGATIFSADSSAETAFVFLQIMFAAVSVTIFAGALSERTKLAPLLVAGAVSAALIYPLFGRLAWGSHLSGNASWLEKLGFLDFAGASVVHMTAGFVALAGLLAVGSRSRQHTGKSNIPLAVLGVFILWFGWFGFNGGCIRPGDPALSKVFLNTCMGAAYGTLGALCSNLLLKRNGGYLISLFNGVLSGLVSITALSAYCSFWAAMIVGFIAGILADLTSVLLEKLHIDDVVNVIPVHLIGGLTGILALPFCIPVSALPTDSRLEQFGVQIIGACICFSASFGISFIVFLLMKHTTGLRVTKEEEEKGLNIVEFSDIYSWQNYIETSSYEQEIQEKNDLLRKQTRLLAVTEEQEKKRLAKDLHDGVGQSLSALKVILGMGKMQAKKSENPSLQKTAEKAADLADLSLKEMRNVLNNLKPEALEKGGLKAGLSAMTENLDQIDDFTCRLNLIDPLPDFDETVELNLYRLVQESLTNVVKHAQAKEAVVTGQSSQRIGFYTIRIKDDGIGFNPESEQLGVGIPSMNDRVKMLGGTFHLYSMEGKGTEIIMEVPHHGRNQ</sequence>
<dbReference type="RefSeq" id="WP_249287384.1">
    <property type="nucleotide sequence ID" value="NZ_JACRWC010000105.1"/>
</dbReference>
<evidence type="ECO:0000256" key="3">
    <source>
        <dbReference type="ARBA" id="ARBA00004141"/>
    </source>
</evidence>
<evidence type="ECO:0000256" key="1">
    <source>
        <dbReference type="ARBA" id="ARBA00000085"/>
    </source>
</evidence>
<feature type="transmembrane region" description="Helical" evidence="22">
    <location>
        <begin position="217"/>
        <end position="238"/>
    </location>
</feature>
<feature type="transmembrane region" description="Helical" evidence="22">
    <location>
        <begin position="53"/>
        <end position="76"/>
    </location>
</feature>
<keyword evidence="13 24" id="KW-0418">Kinase</keyword>
<evidence type="ECO:0000256" key="19">
    <source>
        <dbReference type="ARBA" id="ARBA00023177"/>
    </source>
</evidence>
<dbReference type="EMBL" id="JACRWC010000105">
    <property type="protein sequence ID" value="MBC6000035.1"/>
    <property type="molecule type" value="Genomic_DNA"/>
</dbReference>
<reference evidence="24" key="1">
    <citation type="submission" date="2020-08" db="EMBL/GenBank/DDBJ databases">
        <authorList>
            <person name="Liu C."/>
            <person name="Sun Q."/>
        </authorList>
    </citation>
    <scope>NUCLEOTIDE SEQUENCE</scope>
    <source>
        <strain evidence="24">BX16</strain>
    </source>
</reference>
<evidence type="ECO:0000256" key="17">
    <source>
        <dbReference type="ARBA" id="ARBA00023014"/>
    </source>
</evidence>
<dbReference type="SMART" id="SM00387">
    <property type="entry name" value="HATPase_c"/>
    <property type="match status" value="1"/>
</dbReference>
<dbReference type="GO" id="GO:0005737">
    <property type="term" value="C:cytoplasm"/>
    <property type="evidence" value="ECO:0007669"/>
    <property type="project" value="UniProtKB-SubCell"/>
</dbReference>
<keyword evidence="15" id="KW-0408">Iron</keyword>
<dbReference type="Pfam" id="PF07730">
    <property type="entry name" value="HisKA_3"/>
    <property type="match status" value="1"/>
</dbReference>
<evidence type="ECO:0000256" key="11">
    <source>
        <dbReference type="ARBA" id="ARBA00022692"/>
    </source>
</evidence>
<dbReference type="Gene3D" id="1.10.3430.10">
    <property type="entry name" value="Ammonium transporter AmtB like domains"/>
    <property type="match status" value="1"/>
</dbReference>
<evidence type="ECO:0000313" key="25">
    <source>
        <dbReference type="Proteomes" id="UP000644115"/>
    </source>
</evidence>
<evidence type="ECO:0000256" key="10">
    <source>
        <dbReference type="ARBA" id="ARBA00022490"/>
    </source>
</evidence>
<feature type="transmembrane region" description="Helical" evidence="22">
    <location>
        <begin position="147"/>
        <end position="172"/>
    </location>
</feature>
<comment type="catalytic activity">
    <reaction evidence="1">
        <text>ATP + protein L-histidine = ADP + protein N-phospho-L-histidine.</text>
        <dbReference type="EC" id="2.7.13.3"/>
    </reaction>
</comment>
<evidence type="ECO:0000256" key="6">
    <source>
        <dbReference type="ARBA" id="ARBA00012438"/>
    </source>
</evidence>
<dbReference type="GO" id="GO:0016020">
    <property type="term" value="C:membrane"/>
    <property type="evidence" value="ECO:0007669"/>
    <property type="project" value="UniProtKB-SubCell"/>
</dbReference>
<evidence type="ECO:0000256" key="5">
    <source>
        <dbReference type="ARBA" id="ARBA00005887"/>
    </source>
</evidence>
<keyword evidence="19" id="KW-0924">Ammonia transport</keyword>
<evidence type="ECO:0000256" key="13">
    <source>
        <dbReference type="ARBA" id="ARBA00022777"/>
    </source>
</evidence>
<evidence type="ECO:0000256" key="14">
    <source>
        <dbReference type="ARBA" id="ARBA00022989"/>
    </source>
</evidence>
<comment type="cofactor">
    <cofactor evidence="2">
        <name>[4Fe-4S] cluster</name>
        <dbReference type="ChEBI" id="CHEBI:49883"/>
    </cofactor>
</comment>
<keyword evidence="18 22" id="KW-0472">Membrane</keyword>
<dbReference type="GO" id="GO:0051539">
    <property type="term" value="F:4 iron, 4 sulfur cluster binding"/>
    <property type="evidence" value="ECO:0007669"/>
    <property type="project" value="UniProtKB-KW"/>
</dbReference>
<feature type="transmembrane region" description="Helical" evidence="22">
    <location>
        <begin position="336"/>
        <end position="359"/>
    </location>
</feature>
<dbReference type="PANTHER" id="PTHR11730">
    <property type="entry name" value="AMMONIUM TRANSPORTER"/>
    <property type="match status" value="1"/>
</dbReference>
<evidence type="ECO:0000256" key="21">
    <source>
        <dbReference type="ARBA" id="ARBA00030800"/>
    </source>
</evidence>
<accession>A0A923NH70</accession>
<dbReference type="InterPro" id="IPR004358">
    <property type="entry name" value="Sig_transdc_His_kin-like_C"/>
</dbReference>
<feature type="transmembrane region" description="Helical" evidence="22">
    <location>
        <begin position="109"/>
        <end position="127"/>
    </location>
</feature>
<dbReference type="InterPro" id="IPR024041">
    <property type="entry name" value="NH4_transpt_AmtB-like_dom"/>
</dbReference>
<name>A0A923NH70_9FIRM</name>
<feature type="transmembrane region" description="Helical" evidence="22">
    <location>
        <begin position="245"/>
        <end position="263"/>
    </location>
</feature>
<keyword evidence="14 22" id="KW-1133">Transmembrane helix</keyword>
<dbReference type="SUPFAM" id="SSF111352">
    <property type="entry name" value="Ammonium transporter"/>
    <property type="match status" value="1"/>
</dbReference>
<comment type="subcellular location">
    <subcellularLocation>
        <location evidence="4">Cytoplasm</location>
    </subcellularLocation>
    <subcellularLocation>
        <location evidence="3">Membrane</location>
        <topology evidence="3">Multi-pass membrane protein</topology>
    </subcellularLocation>
</comment>
<dbReference type="PANTHER" id="PTHR11730:SF6">
    <property type="entry name" value="AMMONIUM TRANSPORTER"/>
    <property type="match status" value="1"/>
</dbReference>
<dbReference type="GO" id="GO:0097272">
    <property type="term" value="P:ammonium homeostasis"/>
    <property type="evidence" value="ECO:0007669"/>
    <property type="project" value="TreeGrafter"/>
</dbReference>
<keyword evidence="12" id="KW-0479">Metal-binding</keyword>
<feature type="transmembrane region" description="Helical" evidence="22">
    <location>
        <begin position="184"/>
        <end position="202"/>
    </location>
</feature>
<evidence type="ECO:0000256" key="20">
    <source>
        <dbReference type="ARBA" id="ARBA00024827"/>
    </source>
</evidence>
<dbReference type="GO" id="GO:0046872">
    <property type="term" value="F:metal ion binding"/>
    <property type="evidence" value="ECO:0007669"/>
    <property type="project" value="UniProtKB-KW"/>
</dbReference>
<keyword evidence="11 22" id="KW-0812">Transmembrane</keyword>
<keyword evidence="9" id="KW-0004">4Fe-4S</keyword>
<feature type="domain" description="Histidine kinase" evidence="23">
    <location>
        <begin position="532"/>
        <end position="621"/>
    </location>
</feature>
<dbReference type="InterPro" id="IPR029020">
    <property type="entry name" value="Ammonium/urea_transptr"/>
</dbReference>
<evidence type="ECO:0000256" key="2">
    <source>
        <dbReference type="ARBA" id="ARBA00001966"/>
    </source>
</evidence>
<evidence type="ECO:0000259" key="23">
    <source>
        <dbReference type="PROSITE" id="PS50109"/>
    </source>
</evidence>
<evidence type="ECO:0000256" key="12">
    <source>
        <dbReference type="ARBA" id="ARBA00022723"/>
    </source>
</evidence>
<keyword evidence="25" id="KW-1185">Reference proteome</keyword>
<dbReference type="GO" id="GO:0000155">
    <property type="term" value="F:phosphorelay sensor kinase activity"/>
    <property type="evidence" value="ECO:0007669"/>
    <property type="project" value="InterPro"/>
</dbReference>
<dbReference type="PRINTS" id="PR00344">
    <property type="entry name" value="BCTRLSENSOR"/>
</dbReference>
<dbReference type="InterPro" id="IPR003594">
    <property type="entry name" value="HATPase_dom"/>
</dbReference>
<dbReference type="SUPFAM" id="SSF55874">
    <property type="entry name" value="ATPase domain of HSP90 chaperone/DNA topoisomerase II/histidine kinase"/>
    <property type="match status" value="1"/>
</dbReference>
<evidence type="ECO:0000256" key="9">
    <source>
        <dbReference type="ARBA" id="ARBA00022485"/>
    </source>
</evidence>
<dbReference type="GO" id="GO:0046983">
    <property type="term" value="F:protein dimerization activity"/>
    <property type="evidence" value="ECO:0007669"/>
    <property type="project" value="InterPro"/>
</dbReference>
<dbReference type="InterPro" id="IPR005467">
    <property type="entry name" value="His_kinase_dom"/>
</dbReference>
<dbReference type="CDD" id="cd16917">
    <property type="entry name" value="HATPase_UhpB-NarQ-NarX-like"/>
    <property type="match status" value="1"/>
</dbReference>
<feature type="transmembrane region" description="Helical" evidence="22">
    <location>
        <begin position="82"/>
        <end position="102"/>
    </location>
</feature>
<evidence type="ECO:0000256" key="22">
    <source>
        <dbReference type="SAM" id="Phobius"/>
    </source>
</evidence>
<evidence type="ECO:0000256" key="7">
    <source>
        <dbReference type="ARBA" id="ARBA00017322"/>
    </source>
</evidence>
<dbReference type="AlphaFoldDB" id="A0A923NH70"/>
<organism evidence="24 25">
    <name type="scientific">Lentihominibacter faecis</name>
    <dbReference type="NCBI Taxonomy" id="2764712"/>
    <lineage>
        <taxon>Bacteria</taxon>
        <taxon>Bacillati</taxon>
        <taxon>Bacillota</taxon>
        <taxon>Clostridia</taxon>
        <taxon>Peptostreptococcales</taxon>
        <taxon>Anaerovoracaceae</taxon>
        <taxon>Lentihominibacter</taxon>
    </lineage>
</organism>
<dbReference type="InterPro" id="IPR036890">
    <property type="entry name" value="HATPase_C_sf"/>
</dbReference>
<feature type="transmembrane region" description="Helical" evidence="22">
    <location>
        <begin position="269"/>
        <end position="290"/>
    </location>
</feature>
<gene>
    <name evidence="24" type="ORF">H8876_08490</name>
</gene>